<name>A0AAW5QUK5_9HYPH</name>
<dbReference type="PANTHER" id="PTHR24321:SF8">
    <property type="entry name" value="ESTRADIOL 17-BETA-DEHYDROGENASE 8-RELATED"/>
    <property type="match status" value="1"/>
</dbReference>
<keyword evidence="2" id="KW-0560">Oxidoreductase</keyword>
<dbReference type="PROSITE" id="PS00061">
    <property type="entry name" value="ADH_SHORT"/>
    <property type="match status" value="1"/>
</dbReference>
<dbReference type="FunFam" id="3.40.50.720:FF:000084">
    <property type="entry name" value="Short-chain dehydrogenase reductase"/>
    <property type="match status" value="1"/>
</dbReference>
<accession>A0AAW5QUK5</accession>
<protein>
    <submittedName>
        <fullName evidence="3">SDR family oxidoreductase</fullName>
    </submittedName>
</protein>
<proteinExistence type="inferred from homology"/>
<dbReference type="Proteomes" id="UP001320898">
    <property type="component" value="Unassembled WGS sequence"/>
</dbReference>
<keyword evidence="4" id="KW-1185">Reference proteome</keyword>
<dbReference type="Pfam" id="PF13561">
    <property type="entry name" value="adh_short_C2"/>
    <property type="match status" value="1"/>
</dbReference>
<comment type="caution">
    <text evidence="3">The sequence shown here is derived from an EMBL/GenBank/DDBJ whole genome shotgun (WGS) entry which is preliminary data.</text>
</comment>
<dbReference type="PRINTS" id="PR00080">
    <property type="entry name" value="SDRFAMILY"/>
</dbReference>
<dbReference type="PRINTS" id="PR00081">
    <property type="entry name" value="GDHRDH"/>
</dbReference>
<dbReference type="GO" id="GO:0016491">
    <property type="term" value="F:oxidoreductase activity"/>
    <property type="evidence" value="ECO:0007669"/>
    <property type="project" value="UniProtKB-KW"/>
</dbReference>
<comment type="similarity">
    <text evidence="1">Belongs to the short-chain dehydrogenases/reductases (SDR) family.</text>
</comment>
<reference evidence="3 4" key="1">
    <citation type="submission" date="2022-04" db="EMBL/GenBank/DDBJ databases">
        <authorList>
            <person name="Ye Y.-Q."/>
            <person name="Du Z.-J."/>
        </authorList>
    </citation>
    <scope>NUCLEOTIDE SEQUENCE [LARGE SCALE GENOMIC DNA]</scope>
    <source>
        <strain evidence="3 4">A6E488</strain>
    </source>
</reference>
<evidence type="ECO:0000313" key="4">
    <source>
        <dbReference type="Proteomes" id="UP001320898"/>
    </source>
</evidence>
<dbReference type="InterPro" id="IPR036291">
    <property type="entry name" value="NAD(P)-bd_dom_sf"/>
</dbReference>
<dbReference type="RefSeq" id="WP_261614934.1">
    <property type="nucleotide sequence ID" value="NZ_JALIDZ010000002.1"/>
</dbReference>
<dbReference type="SUPFAM" id="SSF51735">
    <property type="entry name" value="NAD(P)-binding Rossmann-fold domains"/>
    <property type="match status" value="1"/>
</dbReference>
<evidence type="ECO:0000313" key="3">
    <source>
        <dbReference type="EMBL" id="MCT8971373.1"/>
    </source>
</evidence>
<dbReference type="InterPro" id="IPR002347">
    <property type="entry name" value="SDR_fam"/>
</dbReference>
<dbReference type="EMBL" id="JALIDZ010000002">
    <property type="protein sequence ID" value="MCT8971373.1"/>
    <property type="molecule type" value="Genomic_DNA"/>
</dbReference>
<organism evidence="3 4">
    <name type="scientific">Microbaculum marinisediminis</name>
    <dbReference type="NCBI Taxonomy" id="2931392"/>
    <lineage>
        <taxon>Bacteria</taxon>
        <taxon>Pseudomonadati</taxon>
        <taxon>Pseudomonadota</taxon>
        <taxon>Alphaproteobacteria</taxon>
        <taxon>Hyphomicrobiales</taxon>
        <taxon>Tepidamorphaceae</taxon>
        <taxon>Microbaculum</taxon>
    </lineage>
</organism>
<dbReference type="Gene3D" id="3.40.50.720">
    <property type="entry name" value="NAD(P)-binding Rossmann-like Domain"/>
    <property type="match status" value="1"/>
</dbReference>
<gene>
    <name evidence="3" type="ORF">MUB46_05810</name>
</gene>
<dbReference type="PANTHER" id="PTHR24321">
    <property type="entry name" value="DEHYDROGENASES, SHORT CHAIN"/>
    <property type="match status" value="1"/>
</dbReference>
<sequence>MFSFENKIVVITGAAGGIPTATAKLFYDLGASLALGDLDVDKITGATAAMDGDRVLCHALDVTSTTSFDSFKAAVMERYGRCDVLVTAAGLYRDRMVAEMTDAEWATMMAVNVDGVFRACRAFGDAMGEGGAIVNIASLAGHKGSREHAHYAAAKGAVLSFSRSLAAELAPRVRVNCVSPGLVDTGFVASLLEKIGTAMEDATPMKRRGEPEDIARAIAFLASDWASFVTGETIHVNGGFSML</sequence>
<evidence type="ECO:0000256" key="1">
    <source>
        <dbReference type="ARBA" id="ARBA00006484"/>
    </source>
</evidence>
<dbReference type="AlphaFoldDB" id="A0AAW5QUK5"/>
<evidence type="ECO:0000256" key="2">
    <source>
        <dbReference type="ARBA" id="ARBA00023002"/>
    </source>
</evidence>
<dbReference type="InterPro" id="IPR020904">
    <property type="entry name" value="Sc_DH/Rdtase_CS"/>
</dbReference>